<dbReference type="Gene3D" id="3.30.230.30">
    <property type="entry name" value="Impact, N-terminal domain"/>
    <property type="match status" value="1"/>
</dbReference>
<dbReference type="InterPro" id="IPR032854">
    <property type="entry name" value="ALKBH3"/>
</dbReference>
<dbReference type="InterPro" id="IPR005123">
    <property type="entry name" value="Oxoglu/Fe-dep_dioxygenase_dom"/>
</dbReference>
<dbReference type="PANTHER" id="PTHR31212">
    <property type="entry name" value="ALPHA-KETOGLUTARATE-DEPENDENT DIOXYGENASE ALKB HOMOLOG 3"/>
    <property type="match status" value="1"/>
</dbReference>
<dbReference type="SUPFAM" id="SSF51197">
    <property type="entry name" value="Clavaminate synthase-like"/>
    <property type="match status" value="1"/>
</dbReference>
<dbReference type="InterPro" id="IPR037151">
    <property type="entry name" value="AlkB-like_sf"/>
</dbReference>
<keyword evidence="3" id="KW-1185">Reference proteome</keyword>
<dbReference type="EMBL" id="JALLPJ020001353">
    <property type="protein sequence ID" value="KAL3768117.1"/>
    <property type="molecule type" value="Genomic_DNA"/>
</dbReference>
<dbReference type="PANTHER" id="PTHR31212:SF4">
    <property type="entry name" value="ALPHA-KETOGLUTARATE-DEPENDENT DIOXYGENASE ALKB HOMOLOG 3"/>
    <property type="match status" value="1"/>
</dbReference>
<evidence type="ECO:0000313" key="2">
    <source>
        <dbReference type="EMBL" id="KAL3768117.1"/>
    </source>
</evidence>
<feature type="domain" description="Fe2OG dioxygenase" evidence="1">
    <location>
        <begin position="307"/>
        <end position="433"/>
    </location>
</feature>
<sequence>MTSTKPLATLSVADSTFHCYVSSSRSLPSIAQLHSELKLKHPTAAHIPYAASIDDYNDGGGGSEDRTWEDEEPDAAMVGKELLRVLHSYKRGLRREQTMKVHGNCKYADRSSGLVSEGSFDGNFERRDTGRKEDGPPVATAVIVVRYFDKRLLGVTCGRLTALYSRVSRLALHRHLHGTTEPYIEKYSFGGGHWRNIYGLGAGDTELILDVVPMMECKNGEDNSTFVKKLLAELKFEGMVGSRNEELPRLQNLQADLPLVDGSMVMPIYRYPGNYQGTEWPTHPWSPTTLYIKRCVEMALQPLYHQHMNHAVSNYYRHGDDRIDHHSDKDLDLNRDGVIVSVSLGCMRVMELRDKRFPNDITRIELPPGSMFVLGPYTNANFTHSILPVLNVEEDRIERRQLDYFEGSGDYGEQIKSIIEGGGRISLTFRDARSFLDVKSQRLFGQGLVSSFETPILVEDGIITNDSLSKAVQRVRNEDARERKSSRLVGVAIGCLVGCASYYECSQTKQEIRTGTDQTKLVHGLVKAAITASVSHWYLRFLKNERRKKLEEKDARQFFSRKSASGNKY</sequence>
<evidence type="ECO:0000313" key="3">
    <source>
        <dbReference type="Proteomes" id="UP001530400"/>
    </source>
</evidence>
<reference evidence="2 3" key="1">
    <citation type="submission" date="2024-10" db="EMBL/GenBank/DDBJ databases">
        <title>Updated reference genomes for cyclostephanoid diatoms.</title>
        <authorList>
            <person name="Roberts W.R."/>
            <person name="Alverson A.J."/>
        </authorList>
    </citation>
    <scope>NUCLEOTIDE SEQUENCE [LARGE SCALE GENOMIC DNA]</scope>
    <source>
        <strain evidence="2 3">AJA010-31</strain>
    </source>
</reference>
<proteinExistence type="predicted"/>
<dbReference type="Proteomes" id="UP001530400">
    <property type="component" value="Unassembled WGS sequence"/>
</dbReference>
<dbReference type="InterPro" id="IPR036956">
    <property type="entry name" value="Impact_N_sf"/>
</dbReference>
<name>A0ABD3MWP3_9STRA</name>
<protein>
    <recommendedName>
        <fullName evidence="1">Fe2OG dioxygenase domain-containing protein</fullName>
    </recommendedName>
</protein>
<dbReference type="Pfam" id="PF13532">
    <property type="entry name" value="2OG-FeII_Oxy_2"/>
    <property type="match status" value="1"/>
</dbReference>
<comment type="caution">
    <text evidence="2">The sequence shown here is derived from an EMBL/GenBank/DDBJ whole genome shotgun (WGS) entry which is preliminary data.</text>
</comment>
<dbReference type="FunFam" id="2.60.120.590:FF:000052">
    <property type="entry name" value="Uncharacterized protein"/>
    <property type="match status" value="1"/>
</dbReference>
<organism evidence="2 3">
    <name type="scientific">Cyclotella atomus</name>
    <dbReference type="NCBI Taxonomy" id="382360"/>
    <lineage>
        <taxon>Eukaryota</taxon>
        <taxon>Sar</taxon>
        <taxon>Stramenopiles</taxon>
        <taxon>Ochrophyta</taxon>
        <taxon>Bacillariophyta</taxon>
        <taxon>Coscinodiscophyceae</taxon>
        <taxon>Thalassiosirophycidae</taxon>
        <taxon>Stephanodiscales</taxon>
        <taxon>Stephanodiscaceae</taxon>
        <taxon>Cyclotella</taxon>
    </lineage>
</organism>
<dbReference type="Gene3D" id="2.60.120.590">
    <property type="entry name" value="Alpha-ketoglutarate-dependent dioxygenase AlkB-like"/>
    <property type="match status" value="1"/>
</dbReference>
<evidence type="ECO:0000259" key="1">
    <source>
        <dbReference type="PROSITE" id="PS51471"/>
    </source>
</evidence>
<dbReference type="InterPro" id="IPR027450">
    <property type="entry name" value="AlkB-like"/>
</dbReference>
<gene>
    <name evidence="2" type="ORF">ACHAWO_008285</name>
</gene>
<dbReference type="AlphaFoldDB" id="A0ABD3MWP3"/>
<dbReference type="PROSITE" id="PS51471">
    <property type="entry name" value="FE2OG_OXY"/>
    <property type="match status" value="1"/>
</dbReference>
<accession>A0ABD3MWP3</accession>